<feature type="domain" description="Amine oxidase" evidence="6">
    <location>
        <begin position="21"/>
        <end position="73"/>
    </location>
</feature>
<feature type="non-terminal residue" evidence="7">
    <location>
        <position position="74"/>
    </location>
</feature>
<organism evidence="7 8">
    <name type="scientific">Ancylostoma ceylanicum</name>
    <dbReference type="NCBI Taxonomy" id="53326"/>
    <lineage>
        <taxon>Eukaryota</taxon>
        <taxon>Metazoa</taxon>
        <taxon>Ecdysozoa</taxon>
        <taxon>Nematoda</taxon>
        <taxon>Chromadorea</taxon>
        <taxon>Rhabditida</taxon>
        <taxon>Rhabditina</taxon>
        <taxon>Rhabditomorpha</taxon>
        <taxon>Strongyloidea</taxon>
        <taxon>Ancylostomatidae</taxon>
        <taxon>Ancylostomatinae</taxon>
        <taxon>Ancylostoma</taxon>
    </lineage>
</organism>
<dbReference type="EMBL" id="KE129726">
    <property type="protein sequence ID" value="EPB65250.1"/>
    <property type="molecule type" value="Genomic_DNA"/>
</dbReference>
<reference evidence="7 8" key="1">
    <citation type="submission" date="2013-05" db="EMBL/GenBank/DDBJ databases">
        <title>Draft genome of the parasitic nematode Anyclostoma ceylanicum.</title>
        <authorList>
            <person name="Mitreva M."/>
        </authorList>
    </citation>
    <scope>NUCLEOTIDE SEQUENCE [LARGE SCALE GENOMIC DNA]</scope>
</reference>
<name>A0A0D6L3E2_9BILA</name>
<comment type="similarity">
    <text evidence="2">Belongs to the carotenoid/retinoid oxidoreductase family.</text>
</comment>
<proteinExistence type="inferred from homology"/>
<evidence type="ECO:0000256" key="5">
    <source>
        <dbReference type="ARBA" id="ARBA00040298"/>
    </source>
</evidence>
<comment type="function">
    <text evidence="3">Probable oxidoreductase that may play a role as regulator of mitochondrial function.</text>
</comment>
<comment type="subunit">
    <text evidence="4">Interacts with COX5B; this interaction may contribute to localize PYROXD2 to the inner face of the inner mitochondrial membrane.</text>
</comment>
<dbReference type="InterPro" id="IPR036188">
    <property type="entry name" value="FAD/NAD-bd_sf"/>
</dbReference>
<dbReference type="Gene3D" id="3.50.50.60">
    <property type="entry name" value="FAD/NAD(P)-binding domain"/>
    <property type="match status" value="1"/>
</dbReference>
<evidence type="ECO:0000256" key="1">
    <source>
        <dbReference type="ARBA" id="ARBA00004305"/>
    </source>
</evidence>
<evidence type="ECO:0000256" key="2">
    <source>
        <dbReference type="ARBA" id="ARBA00006046"/>
    </source>
</evidence>
<dbReference type="SUPFAM" id="SSF51905">
    <property type="entry name" value="FAD/NAD(P)-binding domain"/>
    <property type="match status" value="1"/>
</dbReference>
<keyword evidence="8" id="KW-1185">Reference proteome</keyword>
<sequence>YVLLHHVLGGVDNRSGAWAYVIGGMGAVSEAIAKSARIHGAEIFVEQEVADILVDDGAVQGVRLANGKEIHART</sequence>
<dbReference type="Pfam" id="PF01593">
    <property type="entry name" value="Amino_oxidase"/>
    <property type="match status" value="1"/>
</dbReference>
<protein>
    <recommendedName>
        <fullName evidence="5">Pyridine nucleotide-disulfide oxidoreductase domain-containing protein 2</fullName>
    </recommendedName>
</protein>
<dbReference type="PANTHER" id="PTHR10668">
    <property type="entry name" value="PHYTOENE DEHYDROGENASE"/>
    <property type="match status" value="1"/>
</dbReference>
<gene>
    <name evidence="7" type="ORF">ANCCEY_15687</name>
</gene>
<dbReference type="GO" id="GO:0005759">
    <property type="term" value="C:mitochondrial matrix"/>
    <property type="evidence" value="ECO:0007669"/>
    <property type="project" value="UniProtKB-SubCell"/>
</dbReference>
<dbReference type="Proteomes" id="UP000054495">
    <property type="component" value="Unassembled WGS sequence"/>
</dbReference>
<evidence type="ECO:0000313" key="8">
    <source>
        <dbReference type="Proteomes" id="UP000054495"/>
    </source>
</evidence>
<dbReference type="PANTHER" id="PTHR10668:SF103">
    <property type="entry name" value="PYRIDINE NUCLEOTIDE-DISULFIDE OXIDOREDUCTASE DOMAIN-CONTAINING PROTEIN 2"/>
    <property type="match status" value="1"/>
</dbReference>
<dbReference type="InterPro" id="IPR002937">
    <property type="entry name" value="Amino_oxidase"/>
</dbReference>
<feature type="non-terminal residue" evidence="7">
    <location>
        <position position="1"/>
    </location>
</feature>
<dbReference type="AlphaFoldDB" id="A0A0D6L3E2"/>
<accession>A0A0D6L3E2</accession>
<evidence type="ECO:0000256" key="4">
    <source>
        <dbReference type="ARBA" id="ARBA00038825"/>
    </source>
</evidence>
<evidence type="ECO:0000259" key="6">
    <source>
        <dbReference type="Pfam" id="PF01593"/>
    </source>
</evidence>
<comment type="subcellular location">
    <subcellularLocation>
        <location evidence="1">Mitochondrion matrix</location>
    </subcellularLocation>
</comment>
<evidence type="ECO:0000256" key="3">
    <source>
        <dbReference type="ARBA" id="ARBA00037217"/>
    </source>
</evidence>
<dbReference type="GO" id="GO:0016491">
    <property type="term" value="F:oxidoreductase activity"/>
    <property type="evidence" value="ECO:0007669"/>
    <property type="project" value="InterPro"/>
</dbReference>
<evidence type="ECO:0000313" key="7">
    <source>
        <dbReference type="EMBL" id="EPB65250.1"/>
    </source>
</evidence>